<protein>
    <submittedName>
        <fullName evidence="3">FMN-binding protein</fullName>
    </submittedName>
</protein>
<dbReference type="SMART" id="SM00900">
    <property type="entry name" value="FMN_bind"/>
    <property type="match status" value="1"/>
</dbReference>
<feature type="region of interest" description="Disordered" evidence="1">
    <location>
        <begin position="331"/>
        <end position="439"/>
    </location>
</feature>
<dbReference type="RefSeq" id="WP_154537061.1">
    <property type="nucleotide sequence ID" value="NZ_VUNE01000001.1"/>
</dbReference>
<evidence type="ECO:0000313" key="3">
    <source>
        <dbReference type="EMBL" id="MST61664.1"/>
    </source>
</evidence>
<proteinExistence type="predicted"/>
<name>A0A6N7XE32_9FIRM</name>
<comment type="caution">
    <text evidence="3">The sequence shown here is derived from an EMBL/GenBank/DDBJ whole genome shotgun (WGS) entry which is preliminary data.</text>
</comment>
<dbReference type="EMBL" id="VUNE01000001">
    <property type="protein sequence ID" value="MST61664.1"/>
    <property type="molecule type" value="Genomic_DNA"/>
</dbReference>
<accession>A0A6N7XE32</accession>
<feature type="region of interest" description="Disordered" evidence="1">
    <location>
        <begin position="762"/>
        <end position="864"/>
    </location>
</feature>
<feature type="compositionally biased region" description="Acidic residues" evidence="1">
    <location>
        <begin position="805"/>
        <end position="837"/>
    </location>
</feature>
<feature type="compositionally biased region" description="Polar residues" evidence="1">
    <location>
        <begin position="846"/>
        <end position="860"/>
    </location>
</feature>
<dbReference type="InterPro" id="IPR007329">
    <property type="entry name" value="FMN-bd"/>
</dbReference>
<dbReference type="InterPro" id="IPR007253">
    <property type="entry name" value="Cell_wall-bd_2"/>
</dbReference>
<dbReference type="InterPro" id="IPR051922">
    <property type="entry name" value="Bact_Sporulation_Assoc"/>
</dbReference>
<evidence type="ECO:0000256" key="1">
    <source>
        <dbReference type="SAM" id="MobiDB-lite"/>
    </source>
</evidence>
<evidence type="ECO:0000313" key="4">
    <source>
        <dbReference type="Proteomes" id="UP000440713"/>
    </source>
</evidence>
<dbReference type="GO" id="GO:0010181">
    <property type="term" value="F:FMN binding"/>
    <property type="evidence" value="ECO:0007669"/>
    <property type="project" value="InterPro"/>
</dbReference>
<dbReference type="GO" id="GO:0016020">
    <property type="term" value="C:membrane"/>
    <property type="evidence" value="ECO:0007669"/>
    <property type="project" value="InterPro"/>
</dbReference>
<feature type="compositionally biased region" description="Basic and acidic residues" evidence="1">
    <location>
        <begin position="762"/>
        <end position="789"/>
    </location>
</feature>
<dbReference type="AlphaFoldDB" id="A0A6N7XE32"/>
<dbReference type="Pfam" id="PF04205">
    <property type="entry name" value="FMN_bind"/>
    <property type="match status" value="1"/>
</dbReference>
<feature type="compositionally biased region" description="Basic and acidic residues" evidence="1">
    <location>
        <begin position="351"/>
        <end position="439"/>
    </location>
</feature>
<reference evidence="3 4" key="1">
    <citation type="submission" date="2019-08" db="EMBL/GenBank/DDBJ databases">
        <title>In-depth cultivation of the pig gut microbiome towards novel bacterial diversity and tailored functional studies.</title>
        <authorList>
            <person name="Wylensek D."/>
            <person name="Hitch T.C.A."/>
            <person name="Clavel T."/>
        </authorList>
    </citation>
    <scope>NUCLEOTIDE SEQUENCE [LARGE SCALE GENOMIC DNA]</scope>
    <source>
        <strain evidence="3 4">WCA-SAB-591-4A-A</strain>
    </source>
</reference>
<dbReference type="Gene3D" id="3.40.50.12090">
    <property type="match status" value="2"/>
</dbReference>
<keyword evidence="4" id="KW-1185">Reference proteome</keyword>
<organism evidence="3 4">
    <name type="scientific">Peptostreptococcus porci</name>
    <dbReference type="NCBI Taxonomy" id="2652282"/>
    <lineage>
        <taxon>Bacteria</taxon>
        <taxon>Bacillati</taxon>
        <taxon>Bacillota</taxon>
        <taxon>Clostridia</taxon>
        <taxon>Peptostreptococcales</taxon>
        <taxon>Peptostreptococcaceae</taxon>
        <taxon>Peptostreptococcus</taxon>
    </lineage>
</organism>
<dbReference type="Pfam" id="PF04122">
    <property type="entry name" value="CW_binding_2"/>
    <property type="match status" value="3"/>
</dbReference>
<dbReference type="PANTHER" id="PTHR30032">
    <property type="entry name" value="N-ACETYLMURAMOYL-L-ALANINE AMIDASE-RELATED"/>
    <property type="match status" value="1"/>
</dbReference>
<feature type="domain" description="FMN-binding" evidence="2">
    <location>
        <begin position="451"/>
        <end position="555"/>
    </location>
</feature>
<dbReference type="Gene3D" id="3.90.1010.20">
    <property type="match status" value="1"/>
</dbReference>
<sequence>MKKGLSLFVAGAIVASGAGSYIPASYADGDNISRVSGSDRYETCVEICRKSFDKSNLAIITSGENYPDALSSGSLAAKYNAPLLLVKRDEIPKKVSDELKRLGVKDIKIVGGKNTISDSLLDELKKDYKVDRVSGLDRFETSIEAAKLSESVGKSKGNIFVNGNNFSDALVSTAIASKKNMNVILTDGKSLPNSYKSVLGNIDKSNSLAIGGKRSIDISGVDIEQIGGVDRYDTSKKVAEKFFGEEKKAIVASGEEYVDSLSSVNLAKKEGIPVLLSEKGRLNSSLESVVRNNKISSIYVIGGEKTLQNTVFNKLRELLVENGKSTTKTVLTPIVTKPDKEKNGGNVLNPNKDKDKKKDDAVNPDKDKDKKKDNAVNPDKDKDKKKDDVVKPDKDKDKKKDDAVKPDKDKDKKKDDAVKPDKDKDKKKDDTVNPDKDKDKKKIYKDGVWKGLGGGFHNSKPERKMEVEITISNNKIVDFKLLKFGDDEGFKPGYSLFEQRYIGKIKEDVGIIPDLIDSLTKALKKEPAKFTDVNTGATYSNRGVVYAIQDALKQAEIAASGGKVELDIKDLVFTKRPASAAVYFGENFTMKDFEIMIRHWDPKKDNILVKMEDLEKHGIEINIKEGELIKRGNIDIDENGFFTLVFKHKNSGKSVGATFQAQKKHVYKKEFKELILTLTDGKEIKVEGKRDKFSYVANLESDQKPEVKSVKIIDSEGKEVKIKSFKFANRICYIEIDNPRTEGELTIDRDFNYDYYNIEVKGGKIDENPNKDNKENGQGDNSGENKGENETDNPDDEGEYHNENDIDDLGDEEDEEEYHNENDIDDIGEEELEDDSEAGSSVVDKTGNSDANSSSNTGNKAENIIEKMSKPLELRINDIVNAFANK</sequence>
<dbReference type="PANTHER" id="PTHR30032:SF8">
    <property type="entry name" value="GERMINATION-SPECIFIC N-ACETYLMURAMOYL-L-ALANINE AMIDASE"/>
    <property type="match status" value="1"/>
</dbReference>
<gene>
    <name evidence="3" type="ORF">FYJ71_01575</name>
</gene>
<evidence type="ECO:0000259" key="2">
    <source>
        <dbReference type="SMART" id="SM00900"/>
    </source>
</evidence>
<dbReference type="Proteomes" id="UP000440713">
    <property type="component" value="Unassembled WGS sequence"/>
</dbReference>